<dbReference type="InterPro" id="IPR050266">
    <property type="entry name" value="AB_hydrolase_sf"/>
</dbReference>
<name>A0ABT5DB37_9BACT</name>
<reference evidence="2 3" key="1">
    <citation type="submission" date="2022-11" db="EMBL/GenBank/DDBJ databases">
        <title>Minimal conservation of predation-associated metabolite biosynthetic gene clusters underscores biosynthetic potential of Myxococcota including descriptions for ten novel species: Archangium lansinium sp. nov., Myxococcus landrumus sp. nov., Nannocystis bai.</title>
        <authorList>
            <person name="Ahearne A."/>
            <person name="Stevens C."/>
            <person name="Dowd S."/>
        </authorList>
    </citation>
    <scope>NUCLEOTIDE SEQUENCE [LARGE SCALE GENOMIC DNA]</scope>
    <source>
        <strain evidence="2 3">NCWAL01</strain>
    </source>
</reference>
<proteinExistence type="predicted"/>
<dbReference type="Pfam" id="PF12697">
    <property type="entry name" value="Abhydrolase_6"/>
    <property type="match status" value="1"/>
</dbReference>
<dbReference type="Proteomes" id="UP001221838">
    <property type="component" value="Unassembled WGS sequence"/>
</dbReference>
<dbReference type="EMBL" id="JAQNDM010000002">
    <property type="protein sequence ID" value="MDC0710895.1"/>
    <property type="molecule type" value="Genomic_DNA"/>
</dbReference>
<accession>A0ABT5DB37</accession>
<dbReference type="PANTHER" id="PTHR43798">
    <property type="entry name" value="MONOACYLGLYCEROL LIPASE"/>
    <property type="match status" value="1"/>
</dbReference>
<comment type="caution">
    <text evidence="2">The sequence shown here is derived from an EMBL/GenBank/DDBJ whole genome shotgun (WGS) entry which is preliminary data.</text>
</comment>
<dbReference type="PANTHER" id="PTHR43798:SF33">
    <property type="entry name" value="HYDROLASE, PUTATIVE (AFU_ORTHOLOGUE AFUA_2G14860)-RELATED"/>
    <property type="match status" value="1"/>
</dbReference>
<dbReference type="Gene3D" id="3.40.50.1820">
    <property type="entry name" value="alpha/beta hydrolase"/>
    <property type="match status" value="1"/>
</dbReference>
<dbReference type="SUPFAM" id="SSF53474">
    <property type="entry name" value="alpha/beta-Hydrolases"/>
    <property type="match status" value="1"/>
</dbReference>
<dbReference type="RefSeq" id="WP_272140750.1">
    <property type="nucleotide sequence ID" value="NZ_JAQNDM010000002.1"/>
</dbReference>
<protein>
    <submittedName>
        <fullName evidence="2">Alpha/beta hydrolase</fullName>
    </submittedName>
</protein>
<sequence length="262" mass="28395">METFLSKDGTPLAYLRSGTGPSLVLVHGSNLDHTSWDAVLPALQARFTVYALDRRGRGRSGDAPAYAIEREFEDVAALVEAVPGPVVLLGHSYGAICSLGAALRTRSLGKLILYEPPLAPLEFFGPVDTIPRLEALVKEGRLAETLGTFLKEIGGATEADVQRMRDLPTWSTLVASAHTLAREGRVVGDAWRDIPRYADISVPTLLMHGETSPPFCAQIAANLQGVLRRNRLTVLQGQGHFAMNEAPELFVREVLAFIDAEP</sequence>
<gene>
    <name evidence="2" type="ORF">POL68_20650</name>
</gene>
<dbReference type="GO" id="GO:0016787">
    <property type="term" value="F:hydrolase activity"/>
    <property type="evidence" value="ECO:0007669"/>
    <property type="project" value="UniProtKB-KW"/>
</dbReference>
<evidence type="ECO:0000313" key="3">
    <source>
        <dbReference type="Proteomes" id="UP001221838"/>
    </source>
</evidence>
<evidence type="ECO:0000313" key="2">
    <source>
        <dbReference type="EMBL" id="MDC0710895.1"/>
    </source>
</evidence>
<evidence type="ECO:0000259" key="1">
    <source>
        <dbReference type="Pfam" id="PF12697"/>
    </source>
</evidence>
<organism evidence="2 3">
    <name type="scientific">Stigmatella ashevillensis</name>
    <dbReference type="NCBI Taxonomy" id="2995309"/>
    <lineage>
        <taxon>Bacteria</taxon>
        <taxon>Pseudomonadati</taxon>
        <taxon>Myxococcota</taxon>
        <taxon>Myxococcia</taxon>
        <taxon>Myxococcales</taxon>
        <taxon>Cystobacterineae</taxon>
        <taxon>Archangiaceae</taxon>
        <taxon>Stigmatella</taxon>
    </lineage>
</organism>
<dbReference type="InterPro" id="IPR000073">
    <property type="entry name" value="AB_hydrolase_1"/>
</dbReference>
<dbReference type="InterPro" id="IPR029058">
    <property type="entry name" value="AB_hydrolase_fold"/>
</dbReference>
<keyword evidence="3" id="KW-1185">Reference proteome</keyword>
<feature type="domain" description="AB hydrolase-1" evidence="1">
    <location>
        <begin position="23"/>
        <end position="252"/>
    </location>
</feature>
<keyword evidence="2" id="KW-0378">Hydrolase</keyword>